<keyword evidence="6" id="KW-0479">Metal-binding</keyword>
<feature type="non-terminal residue" evidence="13">
    <location>
        <position position="1"/>
    </location>
</feature>
<evidence type="ECO:0000256" key="7">
    <source>
        <dbReference type="ARBA" id="ARBA00022857"/>
    </source>
</evidence>
<dbReference type="InterPro" id="IPR036291">
    <property type="entry name" value="NAD(P)-bd_dom_sf"/>
</dbReference>
<dbReference type="EMBL" id="UINC01225640">
    <property type="protein sequence ID" value="SVE55797.1"/>
    <property type="molecule type" value="Genomic_DNA"/>
</dbReference>
<evidence type="ECO:0000256" key="10">
    <source>
        <dbReference type="ARBA" id="ARBA00023229"/>
    </source>
</evidence>
<accession>A0A383EG16</accession>
<sequence>VVVLGCTGSIGETTFQVLDNLAKQDQSLHVVALSAGGRIERLIELAELWRPEAVCIAVPEDRQRVQTALPDCEVFCGEDGLRALVQLDGVDVIVNGLVGAVGLEPTLAALEMGRDVAMANKEPLVMAGGLVLDHANKSGARILPVD</sequence>
<comment type="similarity">
    <text evidence="4">Belongs to the DXR family.</text>
</comment>
<feature type="non-terminal residue" evidence="13">
    <location>
        <position position="146"/>
    </location>
</feature>
<dbReference type="GO" id="GO:0030145">
    <property type="term" value="F:manganese ion binding"/>
    <property type="evidence" value="ECO:0007669"/>
    <property type="project" value="TreeGrafter"/>
</dbReference>
<dbReference type="PANTHER" id="PTHR30525:SF0">
    <property type="entry name" value="1-DEOXY-D-XYLULOSE 5-PHOSPHATE REDUCTOISOMERASE, CHLOROPLASTIC"/>
    <property type="match status" value="1"/>
</dbReference>
<dbReference type="InterPro" id="IPR003821">
    <property type="entry name" value="DXP_reductoisomerase"/>
</dbReference>
<evidence type="ECO:0000256" key="8">
    <source>
        <dbReference type="ARBA" id="ARBA00023002"/>
    </source>
</evidence>
<evidence type="ECO:0000256" key="6">
    <source>
        <dbReference type="ARBA" id="ARBA00022723"/>
    </source>
</evidence>
<dbReference type="EC" id="1.1.1.267" evidence="5"/>
<dbReference type="Pfam" id="PF02670">
    <property type="entry name" value="DXP_reductoisom"/>
    <property type="match status" value="1"/>
</dbReference>
<comment type="cofactor">
    <cofactor evidence="2">
        <name>Mg(2+)</name>
        <dbReference type="ChEBI" id="CHEBI:18420"/>
    </cofactor>
</comment>
<dbReference type="GO" id="GO:0051484">
    <property type="term" value="P:isopentenyl diphosphate biosynthetic process, methylerythritol 4-phosphate pathway involved in terpenoid biosynthetic process"/>
    <property type="evidence" value="ECO:0007669"/>
    <property type="project" value="TreeGrafter"/>
</dbReference>
<name>A0A383EG16_9ZZZZ</name>
<reference evidence="13" key="1">
    <citation type="submission" date="2018-05" db="EMBL/GenBank/DDBJ databases">
        <authorList>
            <person name="Lanie J.A."/>
            <person name="Ng W.-L."/>
            <person name="Kazmierczak K.M."/>
            <person name="Andrzejewski T.M."/>
            <person name="Davidsen T.M."/>
            <person name="Wayne K.J."/>
            <person name="Tettelin H."/>
            <person name="Glass J.I."/>
            <person name="Rusch D."/>
            <person name="Podicherti R."/>
            <person name="Tsui H.-C.T."/>
            <person name="Winkler M.E."/>
        </authorList>
    </citation>
    <scope>NUCLEOTIDE SEQUENCE</scope>
</reference>
<comment type="pathway">
    <text evidence="3">Isoprenoid biosynthesis; isopentenyl diphosphate biosynthesis via DXP pathway; isopentenyl diphosphate from 1-deoxy-D-xylulose 5-phosphate: step 1/6.</text>
</comment>
<dbReference type="AlphaFoldDB" id="A0A383EG16"/>
<dbReference type="GO" id="GO:0030604">
    <property type="term" value="F:1-deoxy-D-xylulose-5-phosphate reductoisomerase activity"/>
    <property type="evidence" value="ECO:0007669"/>
    <property type="project" value="UniProtKB-EC"/>
</dbReference>
<evidence type="ECO:0000256" key="11">
    <source>
        <dbReference type="ARBA" id="ARBA00048543"/>
    </source>
</evidence>
<proteinExistence type="inferred from homology"/>
<keyword evidence="10" id="KW-0414">Isoprene biosynthesis</keyword>
<comment type="catalytic activity">
    <reaction evidence="11">
        <text>2-C-methyl-D-erythritol 4-phosphate + NADP(+) = 1-deoxy-D-xylulose 5-phosphate + NADPH + H(+)</text>
        <dbReference type="Rhea" id="RHEA:13717"/>
        <dbReference type="ChEBI" id="CHEBI:15378"/>
        <dbReference type="ChEBI" id="CHEBI:57783"/>
        <dbReference type="ChEBI" id="CHEBI:57792"/>
        <dbReference type="ChEBI" id="CHEBI:58262"/>
        <dbReference type="ChEBI" id="CHEBI:58349"/>
        <dbReference type="EC" id="1.1.1.267"/>
    </reaction>
    <physiologicalReaction direction="right-to-left" evidence="11">
        <dbReference type="Rhea" id="RHEA:13719"/>
    </physiologicalReaction>
</comment>
<dbReference type="FunFam" id="3.40.50.720:FF:000045">
    <property type="entry name" value="1-deoxy-D-xylulose 5-phosphate reductoisomerase"/>
    <property type="match status" value="1"/>
</dbReference>
<feature type="domain" description="1-deoxy-D-xylulose 5-phosphate reductoisomerase N-terminal" evidence="12">
    <location>
        <begin position="1"/>
        <end position="128"/>
    </location>
</feature>
<evidence type="ECO:0000313" key="13">
    <source>
        <dbReference type="EMBL" id="SVE55797.1"/>
    </source>
</evidence>
<dbReference type="InterPro" id="IPR013512">
    <property type="entry name" value="DXP_reductoisomerase_N"/>
</dbReference>
<organism evidence="13">
    <name type="scientific">marine metagenome</name>
    <dbReference type="NCBI Taxonomy" id="408172"/>
    <lineage>
        <taxon>unclassified sequences</taxon>
        <taxon>metagenomes</taxon>
        <taxon>ecological metagenomes</taxon>
    </lineage>
</organism>
<keyword evidence="7" id="KW-0521">NADP</keyword>
<gene>
    <name evidence="13" type="ORF">METZ01_LOCUS508651</name>
</gene>
<dbReference type="PANTHER" id="PTHR30525">
    <property type="entry name" value="1-DEOXY-D-XYLULOSE 5-PHOSPHATE REDUCTOISOMERASE"/>
    <property type="match status" value="1"/>
</dbReference>
<keyword evidence="9" id="KW-0464">Manganese</keyword>
<keyword evidence="8" id="KW-0560">Oxidoreductase</keyword>
<evidence type="ECO:0000259" key="12">
    <source>
        <dbReference type="Pfam" id="PF02670"/>
    </source>
</evidence>
<evidence type="ECO:0000256" key="5">
    <source>
        <dbReference type="ARBA" id="ARBA00012366"/>
    </source>
</evidence>
<dbReference type="SUPFAM" id="SSF51735">
    <property type="entry name" value="NAD(P)-binding Rossmann-fold domains"/>
    <property type="match status" value="1"/>
</dbReference>
<protein>
    <recommendedName>
        <fullName evidence="5">1-deoxy-D-xylulose-5-phosphate reductoisomerase</fullName>
        <ecNumber evidence="5">1.1.1.267</ecNumber>
    </recommendedName>
</protein>
<evidence type="ECO:0000256" key="9">
    <source>
        <dbReference type="ARBA" id="ARBA00023211"/>
    </source>
</evidence>
<evidence type="ECO:0000256" key="1">
    <source>
        <dbReference type="ARBA" id="ARBA00001936"/>
    </source>
</evidence>
<evidence type="ECO:0000256" key="3">
    <source>
        <dbReference type="ARBA" id="ARBA00005094"/>
    </source>
</evidence>
<dbReference type="Gene3D" id="3.40.50.720">
    <property type="entry name" value="NAD(P)-binding Rossmann-like Domain"/>
    <property type="match status" value="1"/>
</dbReference>
<evidence type="ECO:0000256" key="4">
    <source>
        <dbReference type="ARBA" id="ARBA00006825"/>
    </source>
</evidence>
<comment type="cofactor">
    <cofactor evidence="1">
        <name>Mn(2+)</name>
        <dbReference type="ChEBI" id="CHEBI:29035"/>
    </cofactor>
</comment>
<dbReference type="GO" id="GO:0070402">
    <property type="term" value="F:NADPH binding"/>
    <property type="evidence" value="ECO:0007669"/>
    <property type="project" value="InterPro"/>
</dbReference>
<evidence type="ECO:0000256" key="2">
    <source>
        <dbReference type="ARBA" id="ARBA00001946"/>
    </source>
</evidence>